<sequence length="423" mass="43854">MDEDVVTPTDPGRAGMRPSWFILLGAFWLVLWMNQLTTVQLLLPQQLDTSVDGGDWTDGVVTFGLIFSVVGVAALATAPIAGRLSDGFAGRRRRPFLIVGVLLGASAMVFLGQQSSSIGVLVWYLIASIGLVTAQTAAIAMVADQVPPHARGGVTGVVSGTQAVGMILGVMVNVLLGLTVPMGYLFLGGALAVIGTVAAVMLPDPPVRRANTVEAKPADRATTESIGIWRTLREHRAFRTGLAGTVLLNMGNALVTAMLLYFLLHGLGLPIEAAEEQLLVATSVYACAAVIAAALGGIMSDRIGRRLPFIVATIAIQLTAAVILLVAPSLVTLPLAAALLGLSYGGFGSVNLAMMVDLAPDPSTAARDMSLVQIAQSAPQMITPVFGALLIAGTSGFAALFVATALLSSVALIVVWPLRTVVR</sequence>
<evidence type="ECO:0000256" key="2">
    <source>
        <dbReference type="ARBA" id="ARBA00022692"/>
    </source>
</evidence>
<dbReference type="InterPro" id="IPR011701">
    <property type="entry name" value="MFS"/>
</dbReference>
<feature type="transmembrane region" description="Helical" evidence="5">
    <location>
        <begin position="371"/>
        <end position="391"/>
    </location>
</feature>
<keyword evidence="3 5" id="KW-1133">Transmembrane helix</keyword>
<evidence type="ECO:0000313" key="8">
    <source>
        <dbReference type="Proteomes" id="UP000317043"/>
    </source>
</evidence>
<feature type="transmembrane region" description="Helical" evidence="5">
    <location>
        <begin position="121"/>
        <end position="142"/>
    </location>
</feature>
<comment type="caution">
    <text evidence="7">The sequence shown here is derived from an EMBL/GenBank/DDBJ whole genome shotgun (WGS) entry which is preliminary data.</text>
</comment>
<feature type="transmembrane region" description="Helical" evidence="5">
    <location>
        <begin position="397"/>
        <end position="418"/>
    </location>
</feature>
<keyword evidence="8" id="KW-1185">Reference proteome</keyword>
<dbReference type="EMBL" id="VFOW01000001">
    <property type="protein sequence ID" value="TQL76272.1"/>
    <property type="molecule type" value="Genomic_DNA"/>
</dbReference>
<comment type="subcellular location">
    <subcellularLocation>
        <location evidence="1">Cell membrane</location>
        <topology evidence="1">Multi-pass membrane protein</topology>
    </subcellularLocation>
</comment>
<dbReference type="Pfam" id="PF07690">
    <property type="entry name" value="MFS_1"/>
    <property type="match status" value="2"/>
</dbReference>
<evidence type="ECO:0000256" key="1">
    <source>
        <dbReference type="ARBA" id="ARBA00004651"/>
    </source>
</evidence>
<dbReference type="InterPro" id="IPR020846">
    <property type="entry name" value="MFS_dom"/>
</dbReference>
<dbReference type="InterPro" id="IPR005829">
    <property type="entry name" value="Sugar_transporter_CS"/>
</dbReference>
<dbReference type="Gene3D" id="1.20.1250.20">
    <property type="entry name" value="MFS general substrate transporter like domains"/>
    <property type="match status" value="2"/>
</dbReference>
<keyword evidence="2 5" id="KW-0812">Transmembrane</keyword>
<feature type="transmembrane region" description="Helical" evidence="5">
    <location>
        <begin position="63"/>
        <end position="84"/>
    </location>
</feature>
<feature type="transmembrane region" description="Helical" evidence="5">
    <location>
        <begin position="154"/>
        <end position="176"/>
    </location>
</feature>
<evidence type="ECO:0000256" key="5">
    <source>
        <dbReference type="SAM" id="Phobius"/>
    </source>
</evidence>
<feature type="transmembrane region" description="Helical" evidence="5">
    <location>
        <begin position="333"/>
        <end position="359"/>
    </location>
</feature>
<dbReference type="InParanoid" id="A0A543AUL9"/>
<dbReference type="PANTHER" id="PTHR23528">
    <property type="match status" value="1"/>
</dbReference>
<dbReference type="PANTHER" id="PTHR23528:SF1">
    <property type="entry name" value="MAJOR FACILITATOR SUPERFAMILY (MFS) PROFILE DOMAIN-CONTAINING PROTEIN"/>
    <property type="match status" value="1"/>
</dbReference>
<keyword evidence="4 5" id="KW-0472">Membrane</keyword>
<feature type="transmembrane region" description="Helical" evidence="5">
    <location>
        <begin position="307"/>
        <end position="327"/>
    </location>
</feature>
<feature type="transmembrane region" description="Helical" evidence="5">
    <location>
        <begin position="20"/>
        <end position="43"/>
    </location>
</feature>
<gene>
    <name evidence="7" type="ORF">FB566_1796</name>
</gene>
<dbReference type="SUPFAM" id="SSF103473">
    <property type="entry name" value="MFS general substrate transporter"/>
    <property type="match status" value="1"/>
</dbReference>
<feature type="transmembrane region" description="Helical" evidence="5">
    <location>
        <begin position="96"/>
        <end position="115"/>
    </location>
</feature>
<evidence type="ECO:0000313" key="7">
    <source>
        <dbReference type="EMBL" id="TQL76272.1"/>
    </source>
</evidence>
<reference evidence="7 8" key="1">
    <citation type="submission" date="2019-06" db="EMBL/GenBank/DDBJ databases">
        <title>Sequencing the genomes of 1000 actinobacteria strains.</title>
        <authorList>
            <person name="Klenk H.-P."/>
        </authorList>
    </citation>
    <scope>NUCLEOTIDE SEQUENCE [LARGE SCALE GENOMIC DNA]</scope>
    <source>
        <strain evidence="7 8">DSM 45928</strain>
    </source>
</reference>
<feature type="transmembrane region" description="Helical" evidence="5">
    <location>
        <begin position="182"/>
        <end position="202"/>
    </location>
</feature>
<dbReference type="PROSITE" id="PS00216">
    <property type="entry name" value="SUGAR_TRANSPORT_1"/>
    <property type="match status" value="1"/>
</dbReference>
<dbReference type="PROSITE" id="PS50850">
    <property type="entry name" value="MFS"/>
    <property type="match status" value="1"/>
</dbReference>
<evidence type="ECO:0000256" key="4">
    <source>
        <dbReference type="ARBA" id="ARBA00023136"/>
    </source>
</evidence>
<name>A0A543AUL9_9ACTN</name>
<dbReference type="OrthoDB" id="7584869at2"/>
<feature type="transmembrane region" description="Helical" evidence="5">
    <location>
        <begin position="240"/>
        <end position="264"/>
    </location>
</feature>
<protein>
    <submittedName>
        <fullName evidence="7">MFS transporter</fullName>
    </submittedName>
</protein>
<organism evidence="7 8">
    <name type="scientific">Stackebrandtia endophytica</name>
    <dbReference type="NCBI Taxonomy" id="1496996"/>
    <lineage>
        <taxon>Bacteria</taxon>
        <taxon>Bacillati</taxon>
        <taxon>Actinomycetota</taxon>
        <taxon>Actinomycetes</taxon>
        <taxon>Glycomycetales</taxon>
        <taxon>Glycomycetaceae</taxon>
        <taxon>Stackebrandtia</taxon>
    </lineage>
</organism>
<dbReference type="GO" id="GO:0022857">
    <property type="term" value="F:transmembrane transporter activity"/>
    <property type="evidence" value="ECO:0007669"/>
    <property type="project" value="InterPro"/>
</dbReference>
<dbReference type="RefSeq" id="WP_142037430.1">
    <property type="nucleotide sequence ID" value="NZ_JBHTGS010000001.1"/>
</dbReference>
<evidence type="ECO:0000256" key="3">
    <source>
        <dbReference type="ARBA" id="ARBA00022989"/>
    </source>
</evidence>
<feature type="domain" description="Major facilitator superfamily (MFS) profile" evidence="6">
    <location>
        <begin position="1"/>
        <end position="423"/>
    </location>
</feature>
<accession>A0A543AUL9</accession>
<dbReference type="InterPro" id="IPR036259">
    <property type="entry name" value="MFS_trans_sf"/>
</dbReference>
<evidence type="ECO:0000259" key="6">
    <source>
        <dbReference type="PROSITE" id="PS50850"/>
    </source>
</evidence>
<dbReference type="AlphaFoldDB" id="A0A543AUL9"/>
<dbReference type="GO" id="GO:0005886">
    <property type="term" value="C:plasma membrane"/>
    <property type="evidence" value="ECO:0007669"/>
    <property type="project" value="UniProtKB-SubCell"/>
</dbReference>
<dbReference type="Proteomes" id="UP000317043">
    <property type="component" value="Unassembled WGS sequence"/>
</dbReference>
<proteinExistence type="predicted"/>
<feature type="transmembrane region" description="Helical" evidence="5">
    <location>
        <begin position="276"/>
        <end position="295"/>
    </location>
</feature>